<proteinExistence type="inferred from homology"/>
<dbReference type="SMART" id="SM00979">
    <property type="entry name" value="TIFY"/>
    <property type="match status" value="1"/>
</dbReference>
<dbReference type="PANTHER" id="PTHR33077">
    <property type="entry name" value="PROTEIN TIFY 4A-RELATED-RELATED"/>
    <property type="match status" value="1"/>
</dbReference>
<organism evidence="5 6">
    <name type="scientific">Acacia crassicarpa</name>
    <name type="common">northern wattle</name>
    <dbReference type="NCBI Taxonomy" id="499986"/>
    <lineage>
        <taxon>Eukaryota</taxon>
        <taxon>Viridiplantae</taxon>
        <taxon>Streptophyta</taxon>
        <taxon>Embryophyta</taxon>
        <taxon>Tracheophyta</taxon>
        <taxon>Spermatophyta</taxon>
        <taxon>Magnoliopsida</taxon>
        <taxon>eudicotyledons</taxon>
        <taxon>Gunneridae</taxon>
        <taxon>Pentapetalae</taxon>
        <taxon>rosids</taxon>
        <taxon>fabids</taxon>
        <taxon>Fabales</taxon>
        <taxon>Fabaceae</taxon>
        <taxon>Caesalpinioideae</taxon>
        <taxon>mimosoid clade</taxon>
        <taxon>Acacieae</taxon>
        <taxon>Acacia</taxon>
    </lineage>
</organism>
<evidence type="ECO:0000256" key="3">
    <source>
        <dbReference type="SAM" id="MobiDB-lite"/>
    </source>
</evidence>
<reference evidence="5" key="1">
    <citation type="submission" date="2023-10" db="EMBL/GenBank/DDBJ databases">
        <title>Chromosome-level genome of the transformable northern wattle, Acacia crassicarpa.</title>
        <authorList>
            <person name="Massaro I."/>
            <person name="Sinha N.R."/>
            <person name="Poethig S."/>
            <person name="Leichty A.R."/>
        </authorList>
    </citation>
    <scope>NUCLEOTIDE SEQUENCE</scope>
    <source>
        <strain evidence="5">Acra3RX</strain>
        <tissue evidence="5">Leaf</tissue>
    </source>
</reference>
<dbReference type="Pfam" id="PF06200">
    <property type="entry name" value="tify"/>
    <property type="match status" value="1"/>
</dbReference>
<evidence type="ECO:0000256" key="2">
    <source>
        <dbReference type="RuleBase" id="RU369065"/>
    </source>
</evidence>
<dbReference type="AlphaFoldDB" id="A0AAE1JJL2"/>
<keyword evidence="6" id="KW-1185">Reference proteome</keyword>
<evidence type="ECO:0000256" key="1">
    <source>
        <dbReference type="ARBA" id="ARBA00008614"/>
    </source>
</evidence>
<accession>A0AAE1JJL2</accession>
<dbReference type="GO" id="GO:2000022">
    <property type="term" value="P:regulation of jasmonic acid mediated signaling pathway"/>
    <property type="evidence" value="ECO:0007669"/>
    <property type="project" value="UniProtKB-UniRule"/>
</dbReference>
<dbReference type="Proteomes" id="UP001293593">
    <property type="component" value="Unassembled WGS sequence"/>
</dbReference>
<sequence length="124" mass="14178">MRRNCNLELRLFPSFETRSTEQDGESPQQNLQKLTMFYDGKMCVFDVNEVQARWILTLANREMKERARTPNGYGSGSGSGSEPSSPNTTVPMYSPNSGLSMKRSLQSFLQKRKNRILEASPYHH</sequence>
<dbReference type="GO" id="GO:0009611">
    <property type="term" value="P:response to wounding"/>
    <property type="evidence" value="ECO:0007669"/>
    <property type="project" value="UniProtKB-UniRule"/>
</dbReference>
<dbReference type="InterPro" id="IPR040390">
    <property type="entry name" value="TIFY/JAZ"/>
</dbReference>
<dbReference type="InterPro" id="IPR018467">
    <property type="entry name" value="CCT_CS"/>
</dbReference>
<protein>
    <recommendedName>
        <fullName evidence="2">Protein TIFY</fullName>
    </recommendedName>
    <alternativeName>
        <fullName evidence="2">Jasmonate ZIM domain-containing protein</fullName>
    </alternativeName>
</protein>
<dbReference type="InterPro" id="IPR010399">
    <property type="entry name" value="Tify_dom"/>
</dbReference>
<evidence type="ECO:0000313" key="5">
    <source>
        <dbReference type="EMBL" id="KAK4271857.1"/>
    </source>
</evidence>
<gene>
    <name evidence="5" type="ORF">QN277_020487</name>
</gene>
<comment type="caution">
    <text evidence="5">The sequence shown here is derived from an EMBL/GenBank/DDBJ whole genome shotgun (WGS) entry which is preliminary data.</text>
</comment>
<dbReference type="GO" id="GO:0031347">
    <property type="term" value="P:regulation of defense response"/>
    <property type="evidence" value="ECO:0007669"/>
    <property type="project" value="UniProtKB-UniRule"/>
</dbReference>
<comment type="similarity">
    <text evidence="1 2">Belongs to the TIFY/JAZ family.</text>
</comment>
<dbReference type="Pfam" id="PF09425">
    <property type="entry name" value="Jas_motif"/>
    <property type="match status" value="1"/>
</dbReference>
<comment type="subcellular location">
    <subcellularLocation>
        <location evidence="2">Nucleus</location>
    </subcellularLocation>
</comment>
<dbReference type="GO" id="GO:0005634">
    <property type="term" value="C:nucleus"/>
    <property type="evidence" value="ECO:0007669"/>
    <property type="project" value="UniProtKB-SubCell"/>
</dbReference>
<dbReference type="PANTHER" id="PTHR33077:SF17">
    <property type="entry name" value="PROTEIN TIFY 5B"/>
    <property type="match status" value="1"/>
</dbReference>
<keyword evidence="2" id="KW-1184">Jasmonic acid signaling pathway</keyword>
<comment type="domain">
    <text evidence="2">The jas domain is required for interaction with COI1.</text>
</comment>
<evidence type="ECO:0000313" key="6">
    <source>
        <dbReference type="Proteomes" id="UP001293593"/>
    </source>
</evidence>
<evidence type="ECO:0000259" key="4">
    <source>
        <dbReference type="PROSITE" id="PS51320"/>
    </source>
</evidence>
<dbReference type="PROSITE" id="PS51320">
    <property type="entry name" value="TIFY"/>
    <property type="match status" value="1"/>
</dbReference>
<name>A0AAE1JJL2_9FABA</name>
<feature type="domain" description="Tify" evidence="4">
    <location>
        <begin position="27"/>
        <end position="61"/>
    </location>
</feature>
<feature type="compositionally biased region" description="Polar residues" evidence="3">
    <location>
        <begin position="86"/>
        <end position="104"/>
    </location>
</feature>
<comment type="function">
    <text evidence="2">Repressor of jasmonate responses.</text>
</comment>
<keyword evidence="2" id="KW-0539">Nucleus</keyword>
<feature type="region of interest" description="Disordered" evidence="3">
    <location>
        <begin position="65"/>
        <end position="104"/>
    </location>
</feature>
<dbReference type="EMBL" id="JAWXYG010000005">
    <property type="protein sequence ID" value="KAK4271857.1"/>
    <property type="molecule type" value="Genomic_DNA"/>
</dbReference>